<sequence length="125" mass="13895">MPGPSTYVTSHWWTSSWSDLSRELPSSCKISFHEDGRSFVRPCIRESIDSALSEKEEHDPLPIFFSNSVFGPTLAINALTTPMSWNEHEQGSVFPQGYSNVGGKPLSRRIIGSVIPNGSFDHLPM</sequence>
<accession>A0AAN9PYR1</accession>
<name>A0AAN9PYR1_CANGL</name>
<reference evidence="1 2" key="1">
    <citation type="submission" date="2024-01" db="EMBL/GenBank/DDBJ databases">
        <title>The genomes of 5 underutilized Papilionoideae crops provide insights into root nodulation and disease resistanc.</title>
        <authorList>
            <person name="Jiang F."/>
        </authorList>
    </citation>
    <scope>NUCLEOTIDE SEQUENCE [LARGE SCALE GENOMIC DNA]</scope>
    <source>
        <strain evidence="1">LVBAO_FW01</strain>
        <tissue evidence="1">Leaves</tissue>
    </source>
</reference>
<gene>
    <name evidence="1" type="ORF">VNO77_34822</name>
</gene>
<dbReference type="AlphaFoldDB" id="A0AAN9PYR1"/>
<comment type="caution">
    <text evidence="1">The sequence shown here is derived from an EMBL/GenBank/DDBJ whole genome shotgun (WGS) entry which is preliminary data.</text>
</comment>
<organism evidence="1 2">
    <name type="scientific">Canavalia gladiata</name>
    <name type="common">Sword bean</name>
    <name type="synonym">Dolichos gladiatus</name>
    <dbReference type="NCBI Taxonomy" id="3824"/>
    <lineage>
        <taxon>Eukaryota</taxon>
        <taxon>Viridiplantae</taxon>
        <taxon>Streptophyta</taxon>
        <taxon>Embryophyta</taxon>
        <taxon>Tracheophyta</taxon>
        <taxon>Spermatophyta</taxon>
        <taxon>Magnoliopsida</taxon>
        <taxon>eudicotyledons</taxon>
        <taxon>Gunneridae</taxon>
        <taxon>Pentapetalae</taxon>
        <taxon>rosids</taxon>
        <taxon>fabids</taxon>
        <taxon>Fabales</taxon>
        <taxon>Fabaceae</taxon>
        <taxon>Papilionoideae</taxon>
        <taxon>50 kb inversion clade</taxon>
        <taxon>NPAAA clade</taxon>
        <taxon>indigoferoid/millettioid clade</taxon>
        <taxon>Phaseoleae</taxon>
        <taxon>Canavalia</taxon>
    </lineage>
</organism>
<keyword evidence="2" id="KW-1185">Reference proteome</keyword>
<dbReference type="EMBL" id="JAYMYQ010000008">
    <property type="protein sequence ID" value="KAK7316101.1"/>
    <property type="molecule type" value="Genomic_DNA"/>
</dbReference>
<protein>
    <submittedName>
        <fullName evidence="1">Uncharacterized protein</fullName>
    </submittedName>
</protein>
<evidence type="ECO:0000313" key="1">
    <source>
        <dbReference type="EMBL" id="KAK7316101.1"/>
    </source>
</evidence>
<dbReference type="Proteomes" id="UP001367508">
    <property type="component" value="Unassembled WGS sequence"/>
</dbReference>
<evidence type="ECO:0000313" key="2">
    <source>
        <dbReference type="Proteomes" id="UP001367508"/>
    </source>
</evidence>
<proteinExistence type="predicted"/>